<evidence type="ECO:0000256" key="4">
    <source>
        <dbReference type="ARBA" id="ARBA00022777"/>
    </source>
</evidence>
<comment type="caution">
    <text evidence="7">The sequence shown here is derived from an EMBL/GenBank/DDBJ whole genome shotgun (WGS) entry which is preliminary data.</text>
</comment>
<sequence>MTNQPDPATTITEGRAVLGIEFGSTRIKAVLVGDDHQPIATGSHDWENRFQDRVWTYSLDDAVAGMQAAHAALVRDVRDRHGVELTRLGAVGISGMMHGHLALDADDRLLTPFRTWRNTMTKPAASQLSELFGCTIPQRWSIAHLWQAVLNDEPHVAEVAHITTLAGWIHWRLTGRRVVGACEASGMFPVDGEVAWQGDAVAAFDRLAAERGLPWRITDLLPRPLPAGAEAGTLTQEGALLLDPTGTLRAGAVACPPEGDAGTGMVATNTVAPRTGNVSAGTSIFAMIVLDQPPAVVSEAIEMIATPAGHPVAMVHCNNGASEVNTWAGIFAQFVERLGVDVDAGQVFETLFTASLDGAADAGGLVAFNYLSGEHLVGLAEGRPLVLRTPDSELSLANFMRAQLYSVFATLRVGLDVLVDEGGVHIDSLFAHGGIFRTPGVAQRHLAAATKVPVTVGETAAEGGAWGIALLAAFMRQEGVSLTDFLAGVFADAVMSVVEPDAAEIAGFETYHRRQLAALPVERAAVDHS</sequence>
<evidence type="ECO:0000259" key="5">
    <source>
        <dbReference type="Pfam" id="PF00370"/>
    </source>
</evidence>
<dbReference type="GO" id="GO:0016301">
    <property type="term" value="F:kinase activity"/>
    <property type="evidence" value="ECO:0007669"/>
    <property type="project" value="UniProtKB-KW"/>
</dbReference>
<dbReference type="PANTHER" id="PTHR43095">
    <property type="entry name" value="SUGAR KINASE"/>
    <property type="match status" value="1"/>
</dbReference>
<dbReference type="InterPro" id="IPR018484">
    <property type="entry name" value="FGGY_N"/>
</dbReference>
<keyword evidence="3" id="KW-0808">Transferase</keyword>
<dbReference type="InterPro" id="IPR043129">
    <property type="entry name" value="ATPase_NBD"/>
</dbReference>
<dbReference type="InterPro" id="IPR018485">
    <property type="entry name" value="FGGY_C"/>
</dbReference>
<keyword evidence="2" id="KW-0119">Carbohydrate metabolism</keyword>
<accession>A0A3P1T1U5</accession>
<evidence type="ECO:0000259" key="6">
    <source>
        <dbReference type="Pfam" id="PF02782"/>
    </source>
</evidence>
<name>A0A3P1T1U5_9ACTN</name>
<evidence type="ECO:0000256" key="1">
    <source>
        <dbReference type="ARBA" id="ARBA00009156"/>
    </source>
</evidence>
<dbReference type="Pfam" id="PF02782">
    <property type="entry name" value="FGGY_C"/>
    <property type="match status" value="1"/>
</dbReference>
<dbReference type="RefSeq" id="WP_124845891.1">
    <property type="nucleotide sequence ID" value="NZ_RQZG01000022.1"/>
</dbReference>
<keyword evidence="2" id="KW-0859">Xylose metabolism</keyword>
<feature type="domain" description="Carbohydrate kinase FGGY C-terminal" evidence="6">
    <location>
        <begin position="277"/>
        <end position="474"/>
    </location>
</feature>
<proteinExistence type="inferred from homology"/>
<dbReference type="PANTHER" id="PTHR43095:SF5">
    <property type="entry name" value="XYLULOSE KINASE"/>
    <property type="match status" value="1"/>
</dbReference>
<dbReference type="SUPFAM" id="SSF53067">
    <property type="entry name" value="Actin-like ATPase domain"/>
    <property type="match status" value="2"/>
</dbReference>
<dbReference type="InterPro" id="IPR050406">
    <property type="entry name" value="FGGY_Carb_Kinase"/>
</dbReference>
<evidence type="ECO:0000256" key="3">
    <source>
        <dbReference type="ARBA" id="ARBA00022679"/>
    </source>
</evidence>
<dbReference type="Gene3D" id="3.30.420.40">
    <property type="match status" value="2"/>
</dbReference>
<dbReference type="AlphaFoldDB" id="A0A3P1T1U5"/>
<dbReference type="OrthoDB" id="9760563at2"/>
<protein>
    <submittedName>
        <fullName evidence="7">ATPase</fullName>
    </submittedName>
</protein>
<organism evidence="7 8">
    <name type="scientific">Arachnia propionica</name>
    <dbReference type="NCBI Taxonomy" id="1750"/>
    <lineage>
        <taxon>Bacteria</taxon>
        <taxon>Bacillati</taxon>
        <taxon>Actinomycetota</taxon>
        <taxon>Actinomycetes</taxon>
        <taxon>Propionibacteriales</taxon>
        <taxon>Propionibacteriaceae</taxon>
        <taxon>Arachnia</taxon>
    </lineage>
</organism>
<dbReference type="Proteomes" id="UP000280819">
    <property type="component" value="Unassembled WGS sequence"/>
</dbReference>
<reference evidence="7 8" key="1">
    <citation type="submission" date="2018-11" db="EMBL/GenBank/DDBJ databases">
        <title>Genomes From Bacteria Associated with the Canine Oral Cavity: a Test Case for Automated Genome-Based Taxonomic Assignment.</title>
        <authorList>
            <person name="Coil D.A."/>
            <person name="Jospin G."/>
            <person name="Darling A.E."/>
            <person name="Wallis C."/>
            <person name="Davis I.J."/>
            <person name="Harris S."/>
            <person name="Eisen J.A."/>
            <person name="Holcombe L.J."/>
            <person name="O'Flynn C."/>
        </authorList>
    </citation>
    <scope>NUCLEOTIDE SEQUENCE [LARGE SCALE GENOMIC DNA]</scope>
    <source>
        <strain evidence="7 8">OH887_COT-365</strain>
    </source>
</reference>
<evidence type="ECO:0000313" key="7">
    <source>
        <dbReference type="EMBL" id="RRD03329.1"/>
    </source>
</evidence>
<dbReference type="Pfam" id="PF00370">
    <property type="entry name" value="FGGY_N"/>
    <property type="match status" value="1"/>
</dbReference>
<dbReference type="EMBL" id="RQZG01000022">
    <property type="protein sequence ID" value="RRD03329.1"/>
    <property type="molecule type" value="Genomic_DNA"/>
</dbReference>
<comment type="similarity">
    <text evidence="1">Belongs to the FGGY kinase family.</text>
</comment>
<dbReference type="GO" id="GO:0042732">
    <property type="term" value="P:D-xylose metabolic process"/>
    <property type="evidence" value="ECO:0007669"/>
    <property type="project" value="UniProtKB-KW"/>
</dbReference>
<evidence type="ECO:0000256" key="2">
    <source>
        <dbReference type="ARBA" id="ARBA00022629"/>
    </source>
</evidence>
<gene>
    <name evidence="7" type="ORF">EII34_14495</name>
</gene>
<feature type="domain" description="Carbohydrate kinase FGGY N-terminal" evidence="5">
    <location>
        <begin position="17"/>
        <end position="204"/>
    </location>
</feature>
<dbReference type="CDD" id="cd07809">
    <property type="entry name" value="ASKHA_NBD_FGGY_BaXK-like"/>
    <property type="match status" value="1"/>
</dbReference>
<evidence type="ECO:0000313" key="8">
    <source>
        <dbReference type="Proteomes" id="UP000280819"/>
    </source>
</evidence>
<keyword evidence="4" id="KW-0418">Kinase</keyword>